<accession>A0A382DWC4</accession>
<sequence length="170" mass="19184">MLENLKNQFLLDPDITFLNHGSFGACPKTVCDNLQDWQNRVEKEPVQFFETDIFPLLADSRKALGKFLGCEGDDLVYYPNPTHAVNAVARSLKLKAGDEVLGTNHIYGALDFTWQQVCRDTGAEFIKADLPLPINSKDEFLNIFFSHVSNKTRVIFISHITSMTAMIFPV</sequence>
<reference evidence="3" key="1">
    <citation type="submission" date="2018-05" db="EMBL/GenBank/DDBJ databases">
        <authorList>
            <person name="Lanie J.A."/>
            <person name="Ng W.-L."/>
            <person name="Kazmierczak K.M."/>
            <person name="Andrzejewski T.M."/>
            <person name="Davidsen T.M."/>
            <person name="Wayne K.J."/>
            <person name="Tettelin H."/>
            <person name="Glass J.I."/>
            <person name="Rusch D."/>
            <person name="Podicherti R."/>
            <person name="Tsui H.-C.T."/>
            <person name="Winkler M.E."/>
        </authorList>
    </citation>
    <scope>NUCLEOTIDE SEQUENCE</scope>
</reference>
<dbReference type="InterPro" id="IPR015421">
    <property type="entry name" value="PyrdxlP-dep_Trfase_major"/>
</dbReference>
<evidence type="ECO:0000259" key="2">
    <source>
        <dbReference type="Pfam" id="PF00266"/>
    </source>
</evidence>
<dbReference type="PROSITE" id="PS51257">
    <property type="entry name" value="PROKAR_LIPOPROTEIN"/>
    <property type="match status" value="1"/>
</dbReference>
<gene>
    <name evidence="3" type="ORF">METZ01_LOCUS194915</name>
</gene>
<organism evidence="3">
    <name type="scientific">marine metagenome</name>
    <dbReference type="NCBI Taxonomy" id="408172"/>
    <lineage>
        <taxon>unclassified sequences</taxon>
        <taxon>metagenomes</taxon>
        <taxon>ecological metagenomes</taxon>
    </lineage>
</organism>
<proteinExistence type="predicted"/>
<evidence type="ECO:0000313" key="3">
    <source>
        <dbReference type="EMBL" id="SVB42061.1"/>
    </source>
</evidence>
<dbReference type="InterPro" id="IPR015422">
    <property type="entry name" value="PyrdxlP-dep_Trfase_small"/>
</dbReference>
<feature type="domain" description="Aminotransferase class V" evidence="2">
    <location>
        <begin position="46"/>
        <end position="170"/>
    </location>
</feature>
<dbReference type="EMBL" id="UINC01041166">
    <property type="protein sequence ID" value="SVB42061.1"/>
    <property type="molecule type" value="Genomic_DNA"/>
</dbReference>
<feature type="non-terminal residue" evidence="3">
    <location>
        <position position="170"/>
    </location>
</feature>
<dbReference type="SUPFAM" id="SSF53383">
    <property type="entry name" value="PLP-dependent transferases"/>
    <property type="match status" value="1"/>
</dbReference>
<dbReference type="AlphaFoldDB" id="A0A382DWC4"/>
<dbReference type="Gene3D" id="3.40.640.10">
    <property type="entry name" value="Type I PLP-dependent aspartate aminotransferase-like (Major domain)"/>
    <property type="match status" value="1"/>
</dbReference>
<dbReference type="InterPro" id="IPR000192">
    <property type="entry name" value="Aminotrans_V_dom"/>
</dbReference>
<evidence type="ECO:0000256" key="1">
    <source>
        <dbReference type="ARBA" id="ARBA00022898"/>
    </source>
</evidence>
<protein>
    <recommendedName>
        <fullName evidence="2">Aminotransferase class V domain-containing protein</fullName>
    </recommendedName>
</protein>
<name>A0A382DWC4_9ZZZZ</name>
<dbReference type="PANTHER" id="PTHR43092">
    <property type="entry name" value="L-CYSTEINE DESULFHYDRASE"/>
    <property type="match status" value="1"/>
</dbReference>
<dbReference type="Pfam" id="PF00266">
    <property type="entry name" value="Aminotran_5"/>
    <property type="match status" value="1"/>
</dbReference>
<dbReference type="PANTHER" id="PTHR43092:SF2">
    <property type="entry name" value="HERCYNYLCYSTEINE SULFOXIDE LYASE"/>
    <property type="match status" value="1"/>
</dbReference>
<keyword evidence="1" id="KW-0663">Pyridoxal phosphate</keyword>
<dbReference type="Gene3D" id="3.90.1150.10">
    <property type="entry name" value="Aspartate Aminotransferase, domain 1"/>
    <property type="match status" value="1"/>
</dbReference>
<dbReference type="InterPro" id="IPR015424">
    <property type="entry name" value="PyrdxlP-dep_Trfase"/>
</dbReference>